<gene>
    <name evidence="1" type="ORF">ACFQS1_19745</name>
</gene>
<dbReference type="RefSeq" id="WP_378970274.1">
    <property type="nucleotide sequence ID" value="NZ_JBHTBJ010000013.1"/>
</dbReference>
<keyword evidence="2" id="KW-1185">Reference proteome</keyword>
<organism evidence="1 2">
    <name type="scientific">Paractinoplanes rhizophilus</name>
    <dbReference type="NCBI Taxonomy" id="1416877"/>
    <lineage>
        <taxon>Bacteria</taxon>
        <taxon>Bacillati</taxon>
        <taxon>Actinomycetota</taxon>
        <taxon>Actinomycetes</taxon>
        <taxon>Micromonosporales</taxon>
        <taxon>Micromonosporaceae</taxon>
        <taxon>Paractinoplanes</taxon>
    </lineage>
</organism>
<proteinExistence type="predicted"/>
<name>A0ABW2HT14_9ACTN</name>
<evidence type="ECO:0000313" key="1">
    <source>
        <dbReference type="EMBL" id="MFC7276232.1"/>
    </source>
</evidence>
<protein>
    <submittedName>
        <fullName evidence="1">Uncharacterized protein</fullName>
    </submittedName>
</protein>
<reference evidence="2" key="1">
    <citation type="journal article" date="2019" name="Int. J. Syst. Evol. Microbiol.">
        <title>The Global Catalogue of Microorganisms (GCM) 10K type strain sequencing project: providing services to taxonomists for standard genome sequencing and annotation.</title>
        <authorList>
            <consortium name="The Broad Institute Genomics Platform"/>
            <consortium name="The Broad Institute Genome Sequencing Center for Infectious Disease"/>
            <person name="Wu L."/>
            <person name="Ma J."/>
        </authorList>
    </citation>
    <scope>NUCLEOTIDE SEQUENCE [LARGE SCALE GENOMIC DNA]</scope>
    <source>
        <strain evidence="2">XZYJT-10</strain>
    </source>
</reference>
<dbReference type="Proteomes" id="UP001596548">
    <property type="component" value="Unassembled WGS sequence"/>
</dbReference>
<accession>A0ABW2HT14</accession>
<dbReference type="EMBL" id="JBHTBJ010000013">
    <property type="protein sequence ID" value="MFC7276232.1"/>
    <property type="molecule type" value="Genomic_DNA"/>
</dbReference>
<comment type="caution">
    <text evidence="1">The sequence shown here is derived from an EMBL/GenBank/DDBJ whole genome shotgun (WGS) entry which is preliminary data.</text>
</comment>
<sequence>MADLFDLGDLPSWLQVPGVDTETAIRVRRYVNGWLQDATGLDTWPDPVPDKLWAWAIELAALVHENPTAKWSQTVDDSADVYERGPQGRRREILDAARTAYNTAGKPQGSFPEPDWHWTSVTTRC</sequence>
<evidence type="ECO:0000313" key="2">
    <source>
        <dbReference type="Proteomes" id="UP001596548"/>
    </source>
</evidence>